<dbReference type="RefSeq" id="WP_193521419.1">
    <property type="nucleotide sequence ID" value="NZ_CBCSDF010000003.1"/>
</dbReference>
<keyword evidence="4" id="KW-0732">Signal</keyword>
<feature type="domain" description="DJ-1/PfpI" evidence="5">
    <location>
        <begin position="178"/>
        <end position="314"/>
    </location>
</feature>
<accession>A0A8I2KNE6</accession>
<evidence type="ECO:0000256" key="4">
    <source>
        <dbReference type="SAM" id="SignalP"/>
    </source>
</evidence>
<protein>
    <submittedName>
        <fullName evidence="7">Nuclear transport factor 2 family protein</fullName>
    </submittedName>
    <submittedName>
        <fullName evidence="6">Peptidase</fullName>
    </submittedName>
</protein>
<dbReference type="GO" id="GO:0019243">
    <property type="term" value="P:methylglyoxal catabolic process to D-lactate via S-lactoyl-glutathione"/>
    <property type="evidence" value="ECO:0007669"/>
    <property type="project" value="TreeGrafter"/>
</dbReference>
<keyword evidence="1" id="KW-0346">Stress response</keyword>
<sequence length="375" mass="41869">MKDQQALVPLLFLLLIQTSIAIAFEDETAKITATLNHYISGTANNQPEMIRKAFHPDAILILEKSDQAMWQVPLKEYLSWYKGSKKDTGRRTKILNISVNDHLAQAKIRIDILKSNVQYIDHLLLKKIAGTWKIISKSAQQTTLTSEQVTNLGRRVLIVASSKAFHGDSKLPAGTSFEELLSAYDVFTQAGLIVDFVSTQGGALNLSYINTSNGEHKKYLYQPDYMYALSNTMRPAEVDPSQYAAIYYVGGSNAMYEVVENPTLQHIAMHIYEQNQGVVAAVCHGTAGIVNLRLKNGEYLIKGKQITGYPTAFENPDRAYFKHFPFQIQPKVEELGGSFVYGERDASFIKVDSRIVTGQNYQSSQAVARAVLTLF</sequence>
<comment type="similarity">
    <text evidence="3">Belongs to the peptidase C56 family. HSP31-like subfamily.</text>
</comment>
<dbReference type="Gene3D" id="3.40.50.880">
    <property type="match status" value="1"/>
</dbReference>
<evidence type="ECO:0000256" key="2">
    <source>
        <dbReference type="ARBA" id="ARBA00023239"/>
    </source>
</evidence>
<reference evidence="6" key="1">
    <citation type="submission" date="2019-10" db="EMBL/GenBank/DDBJ databases">
        <authorList>
            <person name="Paulsen S."/>
        </authorList>
    </citation>
    <scope>NUCLEOTIDE SEQUENCE</scope>
    <source>
        <strain evidence="6">LMG 19692</strain>
    </source>
</reference>
<reference evidence="7 9" key="2">
    <citation type="submission" date="2023-10" db="EMBL/GenBank/DDBJ databases">
        <title>To unveil natural product biosynthetic capacity in Pseudoalteromonas.</title>
        <authorList>
            <person name="Wang J."/>
        </authorList>
    </citation>
    <scope>NUCLEOTIDE SEQUENCE [LARGE SCALE GENOMIC DNA]</scope>
    <source>
        <strain evidence="7 9">DSM 15914</strain>
    </source>
</reference>
<dbReference type="Pfam" id="PF01965">
    <property type="entry name" value="DJ-1_PfpI"/>
    <property type="match status" value="1"/>
</dbReference>
<keyword evidence="9" id="KW-1185">Reference proteome</keyword>
<feature type="chain" id="PRO_5034997346" evidence="4">
    <location>
        <begin position="24"/>
        <end position="375"/>
    </location>
</feature>
<dbReference type="Pfam" id="PF12893">
    <property type="entry name" value="Lumazine_bd_2"/>
    <property type="match status" value="1"/>
</dbReference>
<dbReference type="InterPro" id="IPR032710">
    <property type="entry name" value="NTF2-like_dom_sf"/>
</dbReference>
<dbReference type="GO" id="GO:0005737">
    <property type="term" value="C:cytoplasm"/>
    <property type="evidence" value="ECO:0007669"/>
    <property type="project" value="TreeGrafter"/>
</dbReference>
<proteinExistence type="inferred from homology"/>
<evidence type="ECO:0000313" key="8">
    <source>
        <dbReference type="Proteomes" id="UP000646877"/>
    </source>
</evidence>
<evidence type="ECO:0000313" key="7">
    <source>
        <dbReference type="EMBL" id="WOX27458.1"/>
    </source>
</evidence>
<dbReference type="Proteomes" id="UP000646877">
    <property type="component" value="Unassembled WGS sequence"/>
</dbReference>
<dbReference type="CDD" id="cd03141">
    <property type="entry name" value="GATase1_Hsp31_like"/>
    <property type="match status" value="1"/>
</dbReference>
<dbReference type="GO" id="GO:0019172">
    <property type="term" value="F:glyoxalase III activity"/>
    <property type="evidence" value="ECO:0007669"/>
    <property type="project" value="TreeGrafter"/>
</dbReference>
<organism evidence="6 8">
    <name type="scientific">Pseudoalteromonas maricaloris</name>
    <dbReference type="NCBI Taxonomy" id="184924"/>
    <lineage>
        <taxon>Bacteria</taxon>
        <taxon>Pseudomonadati</taxon>
        <taxon>Pseudomonadota</taxon>
        <taxon>Gammaproteobacteria</taxon>
        <taxon>Alteromonadales</taxon>
        <taxon>Pseudoalteromonadaceae</taxon>
        <taxon>Pseudoalteromonas</taxon>
    </lineage>
</organism>
<name>A0A8I2KNE6_9GAMM</name>
<dbReference type="Proteomes" id="UP001304419">
    <property type="component" value="Chromosome 1"/>
</dbReference>
<dbReference type="SUPFAM" id="SSF54427">
    <property type="entry name" value="NTF2-like"/>
    <property type="match status" value="1"/>
</dbReference>
<dbReference type="InterPro" id="IPR002818">
    <property type="entry name" value="DJ-1/PfpI"/>
</dbReference>
<dbReference type="EMBL" id="WEIA01000001">
    <property type="protein sequence ID" value="NLR19958.1"/>
    <property type="molecule type" value="Genomic_DNA"/>
</dbReference>
<feature type="signal peptide" evidence="4">
    <location>
        <begin position="1"/>
        <end position="23"/>
    </location>
</feature>
<evidence type="ECO:0000256" key="1">
    <source>
        <dbReference type="ARBA" id="ARBA00023016"/>
    </source>
</evidence>
<dbReference type="PANTHER" id="PTHR48094">
    <property type="entry name" value="PROTEIN/NUCLEIC ACID DEGLYCASE DJ-1-RELATED"/>
    <property type="match status" value="1"/>
</dbReference>
<gene>
    <name evidence="6" type="ORF">F9Y85_01180</name>
    <name evidence="7" type="ORF">R5H13_12380</name>
</gene>
<dbReference type="AlphaFoldDB" id="A0A8I2KNE6"/>
<keyword evidence="2" id="KW-0456">Lyase</keyword>
<evidence type="ECO:0000259" key="5">
    <source>
        <dbReference type="Pfam" id="PF01965"/>
    </source>
</evidence>
<evidence type="ECO:0000313" key="6">
    <source>
        <dbReference type="EMBL" id="NLR19958.1"/>
    </source>
</evidence>
<dbReference type="SUPFAM" id="SSF52317">
    <property type="entry name" value="Class I glutamine amidotransferase-like"/>
    <property type="match status" value="1"/>
</dbReference>
<dbReference type="InterPro" id="IPR029062">
    <property type="entry name" value="Class_I_gatase-like"/>
</dbReference>
<evidence type="ECO:0000313" key="9">
    <source>
        <dbReference type="Proteomes" id="UP001304419"/>
    </source>
</evidence>
<dbReference type="InterPro" id="IPR050325">
    <property type="entry name" value="Prot/Nucl_acid_deglycase"/>
</dbReference>
<dbReference type="InterPro" id="IPR039437">
    <property type="entry name" value="FrzH/put_lumazine-bd"/>
</dbReference>
<evidence type="ECO:0000256" key="3">
    <source>
        <dbReference type="ARBA" id="ARBA00038493"/>
    </source>
</evidence>
<dbReference type="PANTHER" id="PTHR48094:SF11">
    <property type="entry name" value="GLUTATHIONE-INDEPENDENT GLYOXALASE HSP31-RELATED"/>
    <property type="match status" value="1"/>
</dbReference>
<dbReference type="Gene3D" id="3.10.450.50">
    <property type="match status" value="1"/>
</dbReference>
<dbReference type="EMBL" id="CP137578">
    <property type="protein sequence ID" value="WOX27458.1"/>
    <property type="molecule type" value="Genomic_DNA"/>
</dbReference>